<dbReference type="AlphaFoldDB" id="A0A2T2X9W6"/>
<keyword evidence="2" id="KW-0521">NADP</keyword>
<dbReference type="Proteomes" id="UP000242699">
    <property type="component" value="Unassembled WGS sequence"/>
</dbReference>
<gene>
    <name evidence="10" type="ORF">C7B43_02615</name>
</gene>
<dbReference type="InterPro" id="IPR002347">
    <property type="entry name" value="SDR_fam"/>
</dbReference>
<evidence type="ECO:0000256" key="9">
    <source>
        <dbReference type="ARBA" id="ARBA00068170"/>
    </source>
</evidence>
<dbReference type="GO" id="GO:0019301">
    <property type="term" value="P:rhamnose catabolic process"/>
    <property type="evidence" value="ECO:0007669"/>
    <property type="project" value="UniProtKB-ARBA"/>
</dbReference>
<sequence>MALLNGKVALITGATRGIGRAIAVRLAEEGAGVVVDHPGEDAQAQAVVSEIREKGGTAIAIRADVSDSHEVEHLFAEALHHYQTVDILVNNAGICPFVEWFELTEALWDQVYAVNLKGAFLCSRQASKIMRDHGHGGRIISLSSISALVGGKFQTHYTPTKAGVRSLMQSLAIVLGPYGITCNSILPGSILTDINRDHYADPAIWQRDVGRIPLGRLGNPEDIAGVAAFLASDDARYVNGADILVDGGLFVNLQ</sequence>
<dbReference type="EC" id="1.1.1.378" evidence="8"/>
<dbReference type="InterPro" id="IPR036291">
    <property type="entry name" value="NAD(P)-bd_dom_sf"/>
</dbReference>
<organism evidence="10 11">
    <name type="scientific">Sulfobacillus benefaciens</name>
    <dbReference type="NCBI Taxonomy" id="453960"/>
    <lineage>
        <taxon>Bacteria</taxon>
        <taxon>Bacillati</taxon>
        <taxon>Bacillota</taxon>
        <taxon>Clostridia</taxon>
        <taxon>Eubacteriales</taxon>
        <taxon>Clostridiales Family XVII. Incertae Sedis</taxon>
        <taxon>Sulfobacillus</taxon>
    </lineage>
</organism>
<dbReference type="NCBIfam" id="NF005559">
    <property type="entry name" value="PRK07231.1"/>
    <property type="match status" value="1"/>
</dbReference>
<dbReference type="GO" id="GO:0016616">
    <property type="term" value="F:oxidoreductase activity, acting on the CH-OH group of donors, NAD or NADP as acceptor"/>
    <property type="evidence" value="ECO:0007669"/>
    <property type="project" value="TreeGrafter"/>
</dbReference>
<comment type="catalytic activity">
    <reaction evidence="6">
        <text>L-rhamnofuranose + NAD(+) = L-rhamnono-1,4-lactone + NADH + H(+)</text>
        <dbReference type="Rhea" id="RHEA:12649"/>
        <dbReference type="ChEBI" id="CHEBI:15378"/>
        <dbReference type="ChEBI" id="CHEBI:16935"/>
        <dbReference type="ChEBI" id="CHEBI:17937"/>
        <dbReference type="ChEBI" id="CHEBI:57540"/>
        <dbReference type="ChEBI" id="CHEBI:57945"/>
        <dbReference type="EC" id="1.1.1.378"/>
    </reaction>
    <physiologicalReaction direction="left-to-right" evidence="6">
        <dbReference type="Rhea" id="RHEA:12650"/>
    </physiologicalReaction>
</comment>
<reference evidence="10 11" key="1">
    <citation type="journal article" date="2014" name="BMC Genomics">
        <title>Comparison of environmental and isolate Sulfobacillus genomes reveals diverse carbon, sulfur, nitrogen, and hydrogen metabolisms.</title>
        <authorList>
            <person name="Justice N.B."/>
            <person name="Norman A."/>
            <person name="Brown C.T."/>
            <person name="Singh A."/>
            <person name="Thomas B.C."/>
            <person name="Banfield J.F."/>
        </authorList>
    </citation>
    <scope>NUCLEOTIDE SEQUENCE [LARGE SCALE GENOMIC DNA]</scope>
    <source>
        <strain evidence="10">AMDSBA1</strain>
    </source>
</reference>
<evidence type="ECO:0000256" key="6">
    <source>
        <dbReference type="ARBA" id="ARBA00052619"/>
    </source>
</evidence>
<evidence type="ECO:0000256" key="1">
    <source>
        <dbReference type="ARBA" id="ARBA00006484"/>
    </source>
</evidence>
<proteinExistence type="inferred from homology"/>
<dbReference type="EMBL" id="PXYT01000003">
    <property type="protein sequence ID" value="PSR31280.1"/>
    <property type="molecule type" value="Genomic_DNA"/>
</dbReference>
<dbReference type="PANTHER" id="PTHR42760">
    <property type="entry name" value="SHORT-CHAIN DEHYDROGENASES/REDUCTASES FAMILY MEMBER"/>
    <property type="match status" value="1"/>
</dbReference>
<evidence type="ECO:0000313" key="10">
    <source>
        <dbReference type="EMBL" id="PSR31280.1"/>
    </source>
</evidence>
<evidence type="ECO:0000256" key="5">
    <source>
        <dbReference type="ARBA" id="ARBA00050510"/>
    </source>
</evidence>
<dbReference type="Gene3D" id="3.40.50.720">
    <property type="entry name" value="NAD(P)-binding Rossmann-like Domain"/>
    <property type="match status" value="1"/>
</dbReference>
<comment type="pathway">
    <text evidence="7">Carbohydrate degradation; L-rhamnose degradation.</text>
</comment>
<evidence type="ECO:0000256" key="3">
    <source>
        <dbReference type="ARBA" id="ARBA00023002"/>
    </source>
</evidence>
<comment type="similarity">
    <text evidence="1">Belongs to the short-chain dehydrogenases/reductases (SDR) family.</text>
</comment>
<dbReference type="PRINTS" id="PR00081">
    <property type="entry name" value="GDHRDH"/>
</dbReference>
<evidence type="ECO:0000256" key="4">
    <source>
        <dbReference type="ARBA" id="ARBA00023308"/>
    </source>
</evidence>
<comment type="catalytic activity">
    <reaction evidence="5">
        <text>L-rhamnofuranose + NADP(+) = L-rhamnono-1,4-lactone + NADPH + H(+)</text>
        <dbReference type="Rhea" id="RHEA:42668"/>
        <dbReference type="ChEBI" id="CHEBI:15378"/>
        <dbReference type="ChEBI" id="CHEBI:16935"/>
        <dbReference type="ChEBI" id="CHEBI:17937"/>
        <dbReference type="ChEBI" id="CHEBI:57783"/>
        <dbReference type="ChEBI" id="CHEBI:58349"/>
        <dbReference type="EC" id="1.1.1.378"/>
    </reaction>
    <physiologicalReaction direction="left-to-right" evidence="5">
        <dbReference type="Rhea" id="RHEA:42669"/>
    </physiologicalReaction>
</comment>
<dbReference type="SUPFAM" id="SSF51735">
    <property type="entry name" value="NAD(P)-binding Rossmann-fold domains"/>
    <property type="match status" value="1"/>
</dbReference>
<evidence type="ECO:0000256" key="7">
    <source>
        <dbReference type="ARBA" id="ARBA00060619"/>
    </source>
</evidence>
<evidence type="ECO:0000256" key="8">
    <source>
        <dbReference type="ARBA" id="ARBA00067020"/>
    </source>
</evidence>
<accession>A0A2T2X9W6</accession>
<dbReference type="PANTHER" id="PTHR42760:SF83">
    <property type="entry name" value="(3R)-3-HYDROXYACYL-COA DEHYDROGENASE"/>
    <property type="match status" value="1"/>
</dbReference>
<dbReference type="GO" id="GO:0048038">
    <property type="term" value="F:quinone binding"/>
    <property type="evidence" value="ECO:0007669"/>
    <property type="project" value="TreeGrafter"/>
</dbReference>
<dbReference type="GO" id="GO:0006633">
    <property type="term" value="P:fatty acid biosynthetic process"/>
    <property type="evidence" value="ECO:0007669"/>
    <property type="project" value="TreeGrafter"/>
</dbReference>
<protein>
    <recommendedName>
        <fullName evidence="9">L-rhamnose 1-dehydrogenase (NAD(P)(+))</fullName>
        <ecNumber evidence="8">1.1.1.378</ecNumber>
    </recommendedName>
</protein>
<keyword evidence="4" id="KW-0684">Rhamnose metabolism</keyword>
<comment type="caution">
    <text evidence="10">The sequence shown here is derived from an EMBL/GenBank/DDBJ whole genome shotgun (WGS) entry which is preliminary data.</text>
</comment>
<dbReference type="Pfam" id="PF13561">
    <property type="entry name" value="adh_short_C2"/>
    <property type="match status" value="1"/>
</dbReference>
<name>A0A2T2X9W6_9FIRM</name>
<dbReference type="FunFam" id="3.40.50.720:FF:000417">
    <property type="entry name" value="Glucose 1-dehydrogenase, putative"/>
    <property type="match status" value="1"/>
</dbReference>
<evidence type="ECO:0000256" key="2">
    <source>
        <dbReference type="ARBA" id="ARBA00022857"/>
    </source>
</evidence>
<evidence type="ECO:0000313" key="11">
    <source>
        <dbReference type="Proteomes" id="UP000242699"/>
    </source>
</evidence>
<keyword evidence="3" id="KW-0560">Oxidoreductase</keyword>
<dbReference type="PRINTS" id="PR00080">
    <property type="entry name" value="SDRFAMILY"/>
</dbReference>